<name>A0ABX4W774_VIBDI</name>
<gene>
    <name evidence="3" type="ORF">C1O25_16110</name>
</gene>
<dbReference type="InterPro" id="IPR059113">
    <property type="entry name" value="Znf_ribbon"/>
</dbReference>
<dbReference type="RefSeq" id="WP_102969120.1">
    <property type="nucleotide sequence ID" value="NZ_POSM01000026.1"/>
</dbReference>
<evidence type="ECO:0000313" key="3">
    <source>
        <dbReference type="EMBL" id="PNH99588.1"/>
    </source>
</evidence>
<feature type="transmembrane region" description="Helical" evidence="1">
    <location>
        <begin position="30"/>
        <end position="52"/>
    </location>
</feature>
<comment type="caution">
    <text evidence="3">The sequence shown here is derived from an EMBL/GenBank/DDBJ whole genome shotgun (WGS) entry which is preliminary data.</text>
</comment>
<keyword evidence="1" id="KW-0472">Membrane</keyword>
<organism evidence="3 4">
    <name type="scientific">Vibrio diazotrophicus</name>
    <dbReference type="NCBI Taxonomy" id="685"/>
    <lineage>
        <taxon>Bacteria</taxon>
        <taxon>Pseudomonadati</taxon>
        <taxon>Pseudomonadota</taxon>
        <taxon>Gammaproteobacteria</taxon>
        <taxon>Vibrionales</taxon>
        <taxon>Vibrionaceae</taxon>
        <taxon>Vibrio</taxon>
    </lineage>
</organism>
<evidence type="ECO:0000259" key="2">
    <source>
        <dbReference type="Pfam" id="PF13248"/>
    </source>
</evidence>
<keyword evidence="1" id="KW-1133">Transmembrane helix</keyword>
<evidence type="ECO:0000313" key="4">
    <source>
        <dbReference type="Proteomes" id="UP000236547"/>
    </source>
</evidence>
<keyword evidence="4" id="KW-1185">Reference proteome</keyword>
<proteinExistence type="predicted"/>
<evidence type="ECO:0000256" key="1">
    <source>
        <dbReference type="SAM" id="Phobius"/>
    </source>
</evidence>
<protein>
    <recommendedName>
        <fullName evidence="2">Putative zinc-ribbon domain-containing protein</fullName>
    </recommendedName>
</protein>
<keyword evidence="1" id="KW-0812">Transmembrane</keyword>
<dbReference type="EMBL" id="POSM01000026">
    <property type="protein sequence ID" value="PNH99588.1"/>
    <property type="molecule type" value="Genomic_DNA"/>
</dbReference>
<feature type="domain" description="Putative zinc-ribbon" evidence="2">
    <location>
        <begin position="101"/>
        <end position="124"/>
    </location>
</feature>
<reference evidence="3 4" key="1">
    <citation type="submission" date="2018-01" db="EMBL/GenBank/DDBJ databases">
        <title>Draft genome sequences of six Vibrio diazotrophicus strains isolated from deep-sea sediments of the Baltic Sea.</title>
        <authorList>
            <person name="Castillo D."/>
            <person name="Vandieken V."/>
            <person name="Chiang O."/>
            <person name="Middelboe M."/>
        </authorList>
    </citation>
    <scope>NUCLEOTIDE SEQUENCE [LARGE SCALE GENOMIC DNA]</scope>
    <source>
        <strain evidence="3 4">65.10M</strain>
    </source>
</reference>
<sequence length="124" mass="14428">MKSLFGFTVPNATEVKTWEVIGVQAKGIHWVWWVIFAIVFLPMLIPIAFLHFKKYPLIELTYKDGSIKEIIVEHSQENKFIRIMEENGATEIIDDYEDDYRSCPYCAEDIKKEAILCKHCGSKL</sequence>
<dbReference type="Pfam" id="PF13248">
    <property type="entry name" value="Zn_ribbon_3"/>
    <property type="match status" value="1"/>
</dbReference>
<accession>A0ABX4W774</accession>
<dbReference type="Proteomes" id="UP000236547">
    <property type="component" value="Unassembled WGS sequence"/>
</dbReference>